<evidence type="ECO:0008006" key="4">
    <source>
        <dbReference type="Google" id="ProtNLM"/>
    </source>
</evidence>
<keyword evidence="3" id="KW-1185">Reference proteome</keyword>
<dbReference type="KEGG" id="atq:GH723_04000"/>
<evidence type="ECO:0000256" key="1">
    <source>
        <dbReference type="SAM" id="Phobius"/>
    </source>
</evidence>
<organism evidence="2 3">
    <name type="scientific">Actinomarinicola tropica</name>
    <dbReference type="NCBI Taxonomy" id="2789776"/>
    <lineage>
        <taxon>Bacteria</taxon>
        <taxon>Bacillati</taxon>
        <taxon>Actinomycetota</taxon>
        <taxon>Acidimicrobiia</taxon>
        <taxon>Acidimicrobiales</taxon>
        <taxon>Iamiaceae</taxon>
        <taxon>Actinomarinicola</taxon>
    </lineage>
</organism>
<evidence type="ECO:0000313" key="2">
    <source>
        <dbReference type="EMBL" id="QGG94329.1"/>
    </source>
</evidence>
<keyword evidence="1" id="KW-0812">Transmembrane</keyword>
<feature type="transmembrane region" description="Helical" evidence="1">
    <location>
        <begin position="83"/>
        <end position="102"/>
    </location>
</feature>
<dbReference type="AlphaFoldDB" id="A0A5Q2RBS6"/>
<dbReference type="EMBL" id="CP045851">
    <property type="protein sequence ID" value="QGG94329.1"/>
    <property type="molecule type" value="Genomic_DNA"/>
</dbReference>
<accession>A0A5Q2RBS6</accession>
<keyword evidence="1" id="KW-1133">Transmembrane helix</keyword>
<protein>
    <recommendedName>
        <fullName evidence="4">DUF1640 domain-containing protein</fullName>
    </recommendedName>
</protein>
<gene>
    <name evidence="2" type="ORF">GH723_04000</name>
</gene>
<dbReference type="Proteomes" id="UP000334019">
    <property type="component" value="Chromosome"/>
</dbReference>
<dbReference type="RefSeq" id="WP_153758435.1">
    <property type="nucleotide sequence ID" value="NZ_CP045851.1"/>
</dbReference>
<reference evidence="2 3" key="1">
    <citation type="submission" date="2019-11" db="EMBL/GenBank/DDBJ databases">
        <authorList>
            <person name="He Y."/>
        </authorList>
    </citation>
    <scope>NUCLEOTIDE SEQUENCE [LARGE SCALE GENOMIC DNA]</scope>
    <source>
        <strain evidence="2 3">SCSIO 58843</strain>
    </source>
</reference>
<keyword evidence="1" id="KW-0472">Membrane</keyword>
<proteinExistence type="predicted"/>
<sequence>MAITEKSRHELYRRLEEILGPDEATTLMEHLPPVGWADVATKDDLRSLETRLDARISVLGSELRTEMANLSAELNSSLRTNTFLLVGAMGAIGGLFTAVASLT</sequence>
<evidence type="ECO:0000313" key="3">
    <source>
        <dbReference type="Proteomes" id="UP000334019"/>
    </source>
</evidence>
<name>A0A5Q2RBS6_9ACTN</name>